<keyword evidence="3 5" id="KW-0288">FMN</keyword>
<evidence type="ECO:0000259" key="6">
    <source>
        <dbReference type="Pfam" id="PF02441"/>
    </source>
</evidence>
<dbReference type="PANTHER" id="PTHR43374:SF1">
    <property type="entry name" value="FLAVIN PRENYLTRANSFERASE PAD1, MITOCHONDRIAL"/>
    <property type="match status" value="1"/>
</dbReference>
<keyword evidence="2 5" id="KW-0285">Flavoprotein</keyword>
<dbReference type="NCBIfam" id="NF004685">
    <property type="entry name" value="PRK06029.1"/>
    <property type="match status" value="1"/>
</dbReference>
<feature type="binding site" evidence="5">
    <location>
        <begin position="106"/>
        <end position="109"/>
    </location>
    <ligand>
        <name>FMN</name>
        <dbReference type="ChEBI" id="CHEBI:58210"/>
    </ligand>
</feature>
<evidence type="ECO:0000256" key="2">
    <source>
        <dbReference type="ARBA" id="ARBA00022630"/>
    </source>
</evidence>
<evidence type="ECO:0000313" key="8">
    <source>
        <dbReference type="Proteomes" id="UP000297241"/>
    </source>
</evidence>
<comment type="catalytic activity">
    <reaction evidence="5">
        <text>dimethylallyl phosphate + FMNH2 = prenylated FMNH2 + phosphate</text>
        <dbReference type="Rhea" id="RHEA:37743"/>
        <dbReference type="ChEBI" id="CHEBI:43474"/>
        <dbReference type="ChEBI" id="CHEBI:57618"/>
        <dbReference type="ChEBI" id="CHEBI:87467"/>
        <dbReference type="ChEBI" id="CHEBI:88052"/>
        <dbReference type="EC" id="2.5.1.129"/>
    </reaction>
</comment>
<dbReference type="NCBIfam" id="TIGR00421">
    <property type="entry name" value="ubiX_pad"/>
    <property type="match status" value="1"/>
</dbReference>
<dbReference type="Gene3D" id="3.40.50.1950">
    <property type="entry name" value="Flavin prenyltransferase-like"/>
    <property type="match status" value="1"/>
</dbReference>
<dbReference type="SUPFAM" id="SSF52507">
    <property type="entry name" value="Homo-oligomeric flavin-containing Cys decarboxylases, HFCD"/>
    <property type="match status" value="1"/>
</dbReference>
<dbReference type="GO" id="GO:0016831">
    <property type="term" value="F:carboxy-lyase activity"/>
    <property type="evidence" value="ECO:0007669"/>
    <property type="project" value="TreeGrafter"/>
</dbReference>
<feature type="binding site" evidence="5">
    <location>
        <position position="171"/>
    </location>
    <ligand>
        <name>dimethylallyl phosphate</name>
        <dbReference type="ChEBI" id="CHEBI:88052"/>
    </ligand>
</feature>
<evidence type="ECO:0000256" key="1">
    <source>
        <dbReference type="ARBA" id="ARBA00022602"/>
    </source>
</evidence>
<comment type="similarity">
    <text evidence="5">Belongs to the UbiX/PAD1 family.</text>
</comment>
<keyword evidence="8" id="KW-1185">Reference proteome</keyword>
<dbReference type="RefSeq" id="WP_135757482.1">
    <property type="nucleotide sequence ID" value="NZ_RQHS01000018.1"/>
</dbReference>
<comment type="caution">
    <text evidence="7">The sequence shown here is derived from an EMBL/GenBank/DDBJ whole genome shotgun (WGS) entry which is preliminary data.</text>
</comment>
<dbReference type="GO" id="GO:0106141">
    <property type="term" value="F:flavin prenyltransferase activity"/>
    <property type="evidence" value="ECO:0007669"/>
    <property type="project" value="UniProtKB-EC"/>
</dbReference>
<feature type="binding site" evidence="5">
    <location>
        <position position="141"/>
    </location>
    <ligand>
        <name>FMN</name>
        <dbReference type="ChEBI" id="CHEBI:58210"/>
    </ligand>
</feature>
<dbReference type="Proteomes" id="UP000297241">
    <property type="component" value="Unassembled WGS sequence"/>
</dbReference>
<dbReference type="OrthoDB" id="9781577at2"/>
<dbReference type="InterPro" id="IPR003382">
    <property type="entry name" value="Flavoprotein"/>
</dbReference>
<keyword evidence="1 5" id="KW-0637">Prenyltransferase</keyword>
<dbReference type="EC" id="2.5.1.129" evidence="5"/>
<proteinExistence type="inferred from homology"/>
<evidence type="ECO:0000313" key="7">
    <source>
        <dbReference type="EMBL" id="TGM98941.1"/>
    </source>
</evidence>
<dbReference type="HAMAP" id="MF_01984">
    <property type="entry name" value="ubiX_pad"/>
    <property type="match status" value="1"/>
</dbReference>
<evidence type="ECO:0000256" key="5">
    <source>
        <dbReference type="HAMAP-Rule" id="MF_01984"/>
    </source>
</evidence>
<feature type="binding site" evidence="5">
    <location>
        <begin position="15"/>
        <end position="17"/>
    </location>
    <ligand>
        <name>FMN</name>
        <dbReference type="ChEBI" id="CHEBI:58210"/>
    </ligand>
</feature>
<accession>A0A4Z1AJE8</accession>
<feature type="binding site" evidence="5">
    <location>
        <position position="187"/>
    </location>
    <ligand>
        <name>dimethylallyl phosphate</name>
        <dbReference type="ChEBI" id="CHEBI:88052"/>
    </ligand>
</feature>
<organism evidence="7 8">
    <name type="scientific">Leptospira dzoumogneensis</name>
    <dbReference type="NCBI Taxonomy" id="2484904"/>
    <lineage>
        <taxon>Bacteria</taxon>
        <taxon>Pseudomonadati</taxon>
        <taxon>Spirochaetota</taxon>
        <taxon>Spirochaetia</taxon>
        <taxon>Leptospirales</taxon>
        <taxon>Leptospiraceae</taxon>
        <taxon>Leptospira</taxon>
    </lineage>
</organism>
<feature type="binding site" evidence="5">
    <location>
        <position position="41"/>
    </location>
    <ligand>
        <name>FMN</name>
        <dbReference type="ChEBI" id="CHEBI:58210"/>
    </ligand>
</feature>
<dbReference type="PANTHER" id="PTHR43374">
    <property type="entry name" value="FLAVIN PRENYLTRANSFERASE"/>
    <property type="match status" value="1"/>
</dbReference>
<comment type="function">
    <text evidence="5">Flavin prenyltransferase that catalyzes the synthesis of the prenylated FMN cofactor (prenyl-FMN) for 4-hydroxy-3-polyprenylbenzoic acid decarboxylase UbiD. The prenyltransferase is metal-independent and links a dimethylallyl moiety from dimethylallyl monophosphate (DMAP) to the flavin N5 and C6 atoms of FMN.</text>
</comment>
<sequence length="207" mass="23456">MNEDKPLRLVLAMAGASGSIYAARFLKALMEIPGETWFVPSPAAIRVFKEEYEANVQTGEDVLEFVRKKWDPKQNHKFHLRKFEDIGADIASGSNIWDGMVVLPCSMKTVAAIRTGITENLIERAADVTLKERRKLILVPRETPYNRIHLENMLALHDAGAIIAPASPGFYQMPQSLEDLGDFMATRIFRLLGRELDLYPRWSPEKD</sequence>
<comment type="caution">
    <text evidence="5">Lacks conserved residue(s) required for the propagation of feature annotation.</text>
</comment>
<evidence type="ECO:0000256" key="4">
    <source>
        <dbReference type="ARBA" id="ARBA00022679"/>
    </source>
</evidence>
<dbReference type="InterPro" id="IPR036551">
    <property type="entry name" value="Flavin_trans-like"/>
</dbReference>
<dbReference type="EMBL" id="RQHS01000018">
    <property type="protein sequence ID" value="TGM98941.1"/>
    <property type="molecule type" value="Genomic_DNA"/>
</dbReference>
<name>A0A4Z1AJE8_9LEPT</name>
<gene>
    <name evidence="5" type="primary">ubiX</name>
    <name evidence="7" type="ORF">EHR06_13565</name>
</gene>
<dbReference type="InterPro" id="IPR004507">
    <property type="entry name" value="UbiX-like"/>
</dbReference>
<keyword evidence="4 5" id="KW-0808">Transferase</keyword>
<evidence type="ECO:0000256" key="3">
    <source>
        <dbReference type="ARBA" id="ARBA00022643"/>
    </source>
</evidence>
<dbReference type="Pfam" id="PF02441">
    <property type="entry name" value="Flavoprotein"/>
    <property type="match status" value="1"/>
</dbReference>
<reference evidence="7" key="1">
    <citation type="journal article" date="2019" name="PLoS Negl. Trop. Dis.">
        <title>Revisiting the worldwide diversity of Leptospira species in the environment.</title>
        <authorList>
            <person name="Vincent A.T."/>
            <person name="Schiettekatte O."/>
            <person name="Bourhy P."/>
            <person name="Veyrier F.J."/>
            <person name="Picardeau M."/>
        </authorList>
    </citation>
    <scope>NUCLEOTIDE SEQUENCE [LARGE SCALE GENOMIC DNA]</scope>
    <source>
        <strain evidence="7">201601113</strain>
    </source>
</reference>
<feature type="domain" description="Flavoprotein" evidence="6">
    <location>
        <begin position="8"/>
        <end position="191"/>
    </location>
</feature>
<dbReference type="AlphaFoldDB" id="A0A4Z1AJE8"/>
<protein>
    <recommendedName>
        <fullName evidence="5">Flavin prenyltransferase UbiX</fullName>
        <ecNumber evidence="5">2.5.1.129</ecNumber>
    </recommendedName>
</protein>